<evidence type="ECO:0000313" key="2">
    <source>
        <dbReference type="Proteomes" id="UP000483820"/>
    </source>
</evidence>
<proteinExistence type="predicted"/>
<sequence length="105" mass="13124">MEVVTYHVVQERRNWRKVYTKDFKKYPWDRHNDTHLRKSQFDSKSLKCDLDEFYEDNDKFHHDVKDISSEIPLKTPPKFYNFIDHLVEKPRRNLKKFRDNYVIIY</sequence>
<dbReference type="KEGG" id="crq:GCK72_021702"/>
<dbReference type="CTD" id="9807919"/>
<organism evidence="1 2">
    <name type="scientific">Caenorhabditis remanei</name>
    <name type="common">Caenorhabditis vulgaris</name>
    <dbReference type="NCBI Taxonomy" id="31234"/>
    <lineage>
        <taxon>Eukaryota</taxon>
        <taxon>Metazoa</taxon>
        <taxon>Ecdysozoa</taxon>
        <taxon>Nematoda</taxon>
        <taxon>Chromadorea</taxon>
        <taxon>Rhabditida</taxon>
        <taxon>Rhabditina</taxon>
        <taxon>Rhabditomorpha</taxon>
        <taxon>Rhabditoidea</taxon>
        <taxon>Rhabditidae</taxon>
        <taxon>Peloderinae</taxon>
        <taxon>Caenorhabditis</taxon>
    </lineage>
</organism>
<dbReference type="GeneID" id="9807919"/>
<evidence type="ECO:0000313" key="1">
    <source>
        <dbReference type="EMBL" id="KAF1755133.1"/>
    </source>
</evidence>
<comment type="caution">
    <text evidence="1">The sequence shown here is derived from an EMBL/GenBank/DDBJ whole genome shotgun (WGS) entry which is preliminary data.</text>
</comment>
<reference evidence="1 2" key="1">
    <citation type="submission" date="2019-12" db="EMBL/GenBank/DDBJ databases">
        <title>Chromosome-level assembly of the Caenorhabditis remanei genome.</title>
        <authorList>
            <person name="Teterina A.A."/>
            <person name="Willis J.H."/>
            <person name="Phillips P.C."/>
        </authorList>
    </citation>
    <scope>NUCLEOTIDE SEQUENCE [LARGE SCALE GENOMIC DNA]</scope>
    <source>
        <strain evidence="1 2">PX506</strain>
        <tissue evidence="1">Whole organism</tissue>
    </source>
</reference>
<accession>A0A6A5GKG4</accession>
<gene>
    <name evidence="1" type="ORF">GCK72_021702</name>
</gene>
<dbReference type="Proteomes" id="UP000483820">
    <property type="component" value="Chromosome V"/>
</dbReference>
<dbReference type="RefSeq" id="XP_003095401.2">
    <property type="nucleotide sequence ID" value="XM_003095353.2"/>
</dbReference>
<protein>
    <submittedName>
        <fullName evidence="1">Uncharacterized protein</fullName>
    </submittedName>
</protein>
<dbReference type="EMBL" id="WUAV01000005">
    <property type="protein sequence ID" value="KAF1755133.1"/>
    <property type="molecule type" value="Genomic_DNA"/>
</dbReference>
<name>A0A6A5GKG4_CAERE</name>
<dbReference type="AlphaFoldDB" id="A0A6A5GKG4"/>